<sequence length="237" mass="25497">MNLSTILARLARPVVSPIQFSWPENFTAEDWFADDAVGVPLEVGGHRLTQSTGRTCGAMVVLVARMLSDSALRERIELEGPAGAEAEIYAELRRGALGPLTWPAAYGSPPWQVAKALTAIAREGGWDVGYTATPVDADTERGHAILQWIWHAAGVGLPIPLFTGGELAEGLARAVPRHVVLVMPAADTSPELSIYDPGSGSVYRVPIFSMAQRSTPLPAFGHWTRLVWAVLPQPTKE</sequence>
<dbReference type="RefSeq" id="WP_307634562.1">
    <property type="nucleotide sequence ID" value="NZ_JAUSQL010000001.1"/>
</dbReference>
<accession>A0ABT9PH47</accession>
<reference evidence="1 2" key="1">
    <citation type="submission" date="2023-07" db="EMBL/GenBank/DDBJ databases">
        <title>Sequencing the genomes of 1000 actinobacteria strains.</title>
        <authorList>
            <person name="Klenk H.-P."/>
        </authorList>
    </citation>
    <scope>NUCLEOTIDE SEQUENCE [LARGE SCALE GENOMIC DNA]</scope>
    <source>
        <strain evidence="1 2">DSM 19515</strain>
    </source>
</reference>
<evidence type="ECO:0000313" key="2">
    <source>
        <dbReference type="Proteomes" id="UP001230145"/>
    </source>
</evidence>
<evidence type="ECO:0000313" key="1">
    <source>
        <dbReference type="EMBL" id="MDP9832027.1"/>
    </source>
</evidence>
<name>A0ABT9PH47_9ACTO</name>
<proteinExistence type="predicted"/>
<dbReference type="Proteomes" id="UP001230145">
    <property type="component" value="Unassembled WGS sequence"/>
</dbReference>
<dbReference type="EMBL" id="JAUSQL010000001">
    <property type="protein sequence ID" value="MDP9832027.1"/>
    <property type="molecule type" value="Genomic_DNA"/>
</dbReference>
<keyword evidence="2" id="KW-1185">Reference proteome</keyword>
<gene>
    <name evidence="1" type="ORF">J2S45_000706</name>
</gene>
<organism evidence="1 2">
    <name type="scientific">Trueperella abortisuis</name>
    <dbReference type="NCBI Taxonomy" id="445930"/>
    <lineage>
        <taxon>Bacteria</taxon>
        <taxon>Bacillati</taxon>
        <taxon>Actinomycetota</taxon>
        <taxon>Actinomycetes</taxon>
        <taxon>Actinomycetales</taxon>
        <taxon>Actinomycetaceae</taxon>
        <taxon>Trueperella</taxon>
    </lineage>
</organism>
<comment type="caution">
    <text evidence="1">The sequence shown here is derived from an EMBL/GenBank/DDBJ whole genome shotgun (WGS) entry which is preliminary data.</text>
</comment>
<protein>
    <recommendedName>
        <fullName evidence="3">Peptidase C39-like domain-containing protein</fullName>
    </recommendedName>
</protein>
<evidence type="ECO:0008006" key="3">
    <source>
        <dbReference type="Google" id="ProtNLM"/>
    </source>
</evidence>